<evidence type="ECO:0000313" key="1">
    <source>
        <dbReference type="EMBL" id="RGE60931.1"/>
    </source>
</evidence>
<comment type="caution">
    <text evidence="2">The sequence shown here is derived from an EMBL/GenBank/DDBJ whole genome shotgun (WGS) entry which is preliminary data.</text>
</comment>
<organism evidence="2 4">
    <name type="scientific">Eisenbergiella massiliensis</name>
    <dbReference type="NCBI Taxonomy" id="1720294"/>
    <lineage>
        <taxon>Bacteria</taxon>
        <taxon>Bacillati</taxon>
        <taxon>Bacillota</taxon>
        <taxon>Clostridia</taxon>
        <taxon>Lachnospirales</taxon>
        <taxon>Lachnospiraceae</taxon>
        <taxon>Eisenbergiella</taxon>
    </lineage>
</organism>
<dbReference type="EMBL" id="QVLU01000003">
    <property type="protein sequence ID" value="RGE73530.1"/>
    <property type="molecule type" value="Genomic_DNA"/>
</dbReference>
<dbReference type="RefSeq" id="WP_025490724.1">
    <property type="nucleotide sequence ID" value="NZ_CALBAU010000343.1"/>
</dbReference>
<evidence type="ECO:0000313" key="2">
    <source>
        <dbReference type="EMBL" id="RGE73530.1"/>
    </source>
</evidence>
<dbReference type="OrthoDB" id="2063761at2"/>
<dbReference type="AlphaFoldDB" id="A0A3E3J2H4"/>
<dbReference type="GeneID" id="97987259"/>
<keyword evidence="3" id="KW-1185">Reference proteome</keyword>
<dbReference type="Proteomes" id="UP000261166">
    <property type="component" value="Unassembled WGS sequence"/>
</dbReference>
<evidence type="ECO:0000313" key="4">
    <source>
        <dbReference type="Proteomes" id="UP000261166"/>
    </source>
</evidence>
<evidence type="ECO:0000313" key="3">
    <source>
        <dbReference type="Proteomes" id="UP000260812"/>
    </source>
</evidence>
<dbReference type="EMBL" id="QVLV01000006">
    <property type="protein sequence ID" value="RGE60931.1"/>
    <property type="molecule type" value="Genomic_DNA"/>
</dbReference>
<proteinExistence type="predicted"/>
<gene>
    <name evidence="2" type="ORF">DWY69_04970</name>
    <name evidence="1" type="ORF">DXC51_10315</name>
</gene>
<dbReference type="Proteomes" id="UP000260812">
    <property type="component" value="Unassembled WGS sequence"/>
</dbReference>
<accession>A0A3E3J2H4</accession>
<name>A0A3E3J2H4_9FIRM</name>
<protein>
    <submittedName>
        <fullName evidence="2">Uncharacterized protein</fullName>
    </submittedName>
</protein>
<reference evidence="2 4" key="1">
    <citation type="submission" date="2018-08" db="EMBL/GenBank/DDBJ databases">
        <title>A genome reference for cultivated species of the human gut microbiota.</title>
        <authorList>
            <person name="Zou Y."/>
            <person name="Xue W."/>
            <person name="Luo G."/>
        </authorList>
    </citation>
    <scope>NUCLEOTIDE SEQUENCE [LARGE SCALE GENOMIC DNA]</scope>
    <source>
        <strain evidence="2 4">AF26-4BH</strain>
        <strain evidence="1">TF05-5AC</strain>
    </source>
</reference>
<dbReference type="GeneID" id="86053897"/>
<sequence>MAERIKSRAGLIAVTVVLIVISAFCIAGTVKGQSRDAFREEDGYYSRLEEDYLAQVRKILKEEGYANSGLTLTFSRDVRGEKTYLLKIHNRRFENLDKSEIQGILERIGKVEFGAPDCRIYQEFF</sequence>